<dbReference type="Pfam" id="PF20434">
    <property type="entry name" value="BD-FAE"/>
    <property type="match status" value="1"/>
</dbReference>
<dbReference type="InterPro" id="IPR049492">
    <property type="entry name" value="BD-FAE-like_dom"/>
</dbReference>
<dbReference type="PROSITE" id="PS51318">
    <property type="entry name" value="TAT"/>
    <property type="match status" value="1"/>
</dbReference>
<dbReference type="GO" id="GO:0016787">
    <property type="term" value="F:hydrolase activity"/>
    <property type="evidence" value="ECO:0007669"/>
    <property type="project" value="UniProtKB-KW"/>
</dbReference>
<dbReference type="InterPro" id="IPR029058">
    <property type="entry name" value="AB_hydrolase_fold"/>
</dbReference>
<dbReference type="EMBL" id="JACCBB010000001">
    <property type="protein sequence ID" value="NYD22071.1"/>
    <property type="molecule type" value="Genomic_DNA"/>
</dbReference>
<evidence type="ECO:0000313" key="5">
    <source>
        <dbReference type="Proteomes" id="UP000521922"/>
    </source>
</evidence>
<protein>
    <submittedName>
        <fullName evidence="4">Acetyl esterase/lipase</fullName>
    </submittedName>
</protein>
<dbReference type="PROSITE" id="PS51257">
    <property type="entry name" value="PROKAR_LIPOPROTEIN"/>
    <property type="match status" value="1"/>
</dbReference>
<accession>A0A7Y9J056</accession>
<proteinExistence type="predicted"/>
<dbReference type="PANTHER" id="PTHR48081">
    <property type="entry name" value="AB HYDROLASE SUPERFAMILY PROTEIN C4A8.06C"/>
    <property type="match status" value="1"/>
</dbReference>
<keyword evidence="1" id="KW-0378">Hydrolase</keyword>
<sequence>MRRRALLGLGVAGGVLAGCGGGDEEAAPTATATGGTSPSPSSGDPDPATDDTFVPDGLSRDQLTAFSYGEHYRQTSDLWMPAGDHAGFLVVVVHGGGWDDTNDRRDVNGLVSDFVRRGYPTLNVDYRGFGQNGGWPGTFTDTGSAVDLALEAAEEFSLPTDRIAYVGHSAGGHLAMWAAARHTLAAGQPSADPRVTPALAASLAGVLHPSVDYGENDLVEALFGGLPDQQPDRFAYGDPSLRAPYGMPLFAGAGLADEVVPVSQTQFFADAVTRAGDTVEVQLVEGAGHDDAKDPDGPVVPLFRAWLEQRFA</sequence>
<dbReference type="Proteomes" id="UP000521922">
    <property type="component" value="Unassembled WGS sequence"/>
</dbReference>
<dbReference type="InterPro" id="IPR006311">
    <property type="entry name" value="TAT_signal"/>
</dbReference>
<feature type="compositionally biased region" description="Low complexity" evidence="2">
    <location>
        <begin position="27"/>
        <end position="52"/>
    </location>
</feature>
<evidence type="ECO:0000259" key="3">
    <source>
        <dbReference type="Pfam" id="PF20434"/>
    </source>
</evidence>
<gene>
    <name evidence="4" type="ORF">BJ968_001611</name>
</gene>
<name>A0A7Y9J056_9ACTN</name>
<organism evidence="4 5">
    <name type="scientific">Kineococcus aurantiacus</name>
    <dbReference type="NCBI Taxonomy" id="37633"/>
    <lineage>
        <taxon>Bacteria</taxon>
        <taxon>Bacillati</taxon>
        <taxon>Actinomycetota</taxon>
        <taxon>Actinomycetes</taxon>
        <taxon>Kineosporiales</taxon>
        <taxon>Kineosporiaceae</taxon>
        <taxon>Kineococcus</taxon>
    </lineage>
</organism>
<feature type="domain" description="BD-FAE-like" evidence="3">
    <location>
        <begin position="77"/>
        <end position="183"/>
    </location>
</feature>
<dbReference type="InterPro" id="IPR050300">
    <property type="entry name" value="GDXG_lipolytic_enzyme"/>
</dbReference>
<dbReference type="RefSeq" id="WP_179750786.1">
    <property type="nucleotide sequence ID" value="NZ_BAAAGN010000005.1"/>
</dbReference>
<evidence type="ECO:0000256" key="1">
    <source>
        <dbReference type="ARBA" id="ARBA00022801"/>
    </source>
</evidence>
<evidence type="ECO:0000313" key="4">
    <source>
        <dbReference type="EMBL" id="NYD22071.1"/>
    </source>
</evidence>
<dbReference type="SUPFAM" id="SSF53474">
    <property type="entry name" value="alpha/beta-Hydrolases"/>
    <property type="match status" value="1"/>
</dbReference>
<comment type="caution">
    <text evidence="4">The sequence shown here is derived from an EMBL/GenBank/DDBJ whole genome shotgun (WGS) entry which is preliminary data.</text>
</comment>
<dbReference type="AlphaFoldDB" id="A0A7Y9J056"/>
<keyword evidence="5" id="KW-1185">Reference proteome</keyword>
<reference evidence="4 5" key="1">
    <citation type="submission" date="2020-07" db="EMBL/GenBank/DDBJ databases">
        <title>Sequencing the genomes of 1000 actinobacteria strains.</title>
        <authorList>
            <person name="Klenk H.-P."/>
        </authorList>
    </citation>
    <scope>NUCLEOTIDE SEQUENCE [LARGE SCALE GENOMIC DNA]</scope>
    <source>
        <strain evidence="4 5">DSM 7487</strain>
    </source>
</reference>
<feature type="region of interest" description="Disordered" evidence="2">
    <location>
        <begin position="22"/>
        <end position="56"/>
    </location>
</feature>
<evidence type="ECO:0000256" key="2">
    <source>
        <dbReference type="SAM" id="MobiDB-lite"/>
    </source>
</evidence>
<dbReference type="Gene3D" id="3.40.50.1820">
    <property type="entry name" value="alpha/beta hydrolase"/>
    <property type="match status" value="1"/>
</dbReference>